<reference evidence="2" key="1">
    <citation type="journal article" date="2021" name="Proc. Natl. Acad. Sci. U.S.A.">
        <title>A Catalog of Tens of Thousands of Viruses from Human Metagenomes Reveals Hidden Associations with Chronic Diseases.</title>
        <authorList>
            <person name="Tisza M.J."/>
            <person name="Buck C.B."/>
        </authorList>
    </citation>
    <scope>NUCLEOTIDE SEQUENCE</scope>
    <source>
        <strain evidence="2">CtqSm5</strain>
    </source>
</reference>
<name>A0A8S5SP82_9CAUD</name>
<organism evidence="2">
    <name type="scientific">Siphoviridae sp. ctqSm5</name>
    <dbReference type="NCBI Taxonomy" id="2827949"/>
    <lineage>
        <taxon>Viruses</taxon>
        <taxon>Duplodnaviria</taxon>
        <taxon>Heunggongvirae</taxon>
        <taxon>Uroviricota</taxon>
        <taxon>Caudoviricetes</taxon>
    </lineage>
</organism>
<keyword evidence="1" id="KW-1133">Transmembrane helix</keyword>
<evidence type="ECO:0000313" key="2">
    <source>
        <dbReference type="EMBL" id="DAF52774.1"/>
    </source>
</evidence>
<protein>
    <submittedName>
        <fullName evidence="2">Uncharacterized protein</fullName>
    </submittedName>
</protein>
<keyword evidence="1" id="KW-0812">Transmembrane</keyword>
<dbReference type="EMBL" id="BK032642">
    <property type="protein sequence ID" value="DAF52774.1"/>
    <property type="molecule type" value="Genomic_DNA"/>
</dbReference>
<proteinExistence type="predicted"/>
<feature type="transmembrane region" description="Helical" evidence="1">
    <location>
        <begin position="45"/>
        <end position="64"/>
    </location>
</feature>
<sequence length="82" mass="9614">MKVNLYRIGYFLLVFLLGVFLLTGIEYAIMTPFVLLLVLFNDITFWSPLMCLVIINTLLMLYVVTSQHEMINENFEDAFNKK</sequence>
<keyword evidence="1" id="KW-0472">Membrane</keyword>
<evidence type="ECO:0000256" key="1">
    <source>
        <dbReference type="SAM" id="Phobius"/>
    </source>
</evidence>
<accession>A0A8S5SP82</accession>
<feature type="transmembrane region" description="Helical" evidence="1">
    <location>
        <begin position="12"/>
        <end position="39"/>
    </location>
</feature>